<evidence type="ECO:0000256" key="1">
    <source>
        <dbReference type="SAM" id="MobiDB-lite"/>
    </source>
</evidence>
<reference evidence="2" key="1">
    <citation type="submission" date="2021-06" db="EMBL/GenBank/DDBJ databases">
        <authorList>
            <person name="Kallberg Y."/>
            <person name="Tangrot J."/>
            <person name="Rosling A."/>
        </authorList>
    </citation>
    <scope>NUCLEOTIDE SEQUENCE</scope>
    <source>
        <strain evidence="2">FL966</strain>
    </source>
</reference>
<dbReference type="EMBL" id="CAJVQA010000726">
    <property type="protein sequence ID" value="CAG8488207.1"/>
    <property type="molecule type" value="Genomic_DNA"/>
</dbReference>
<feature type="region of interest" description="Disordered" evidence="1">
    <location>
        <begin position="208"/>
        <end position="229"/>
    </location>
</feature>
<keyword evidence="3" id="KW-1185">Reference proteome</keyword>
<comment type="caution">
    <text evidence="2">The sequence shown here is derived from an EMBL/GenBank/DDBJ whole genome shotgun (WGS) entry which is preliminary data.</text>
</comment>
<dbReference type="Proteomes" id="UP000789759">
    <property type="component" value="Unassembled WGS sequence"/>
</dbReference>
<accession>A0A9N8WFQ3</accession>
<dbReference type="OrthoDB" id="2378783at2759"/>
<protein>
    <submittedName>
        <fullName evidence="2">15598_t:CDS:1</fullName>
    </submittedName>
</protein>
<gene>
    <name evidence="2" type="ORF">CPELLU_LOCUS1848</name>
</gene>
<name>A0A9N8WFQ3_9GLOM</name>
<organism evidence="2 3">
    <name type="scientific">Cetraspora pellucida</name>
    <dbReference type="NCBI Taxonomy" id="1433469"/>
    <lineage>
        <taxon>Eukaryota</taxon>
        <taxon>Fungi</taxon>
        <taxon>Fungi incertae sedis</taxon>
        <taxon>Mucoromycota</taxon>
        <taxon>Glomeromycotina</taxon>
        <taxon>Glomeromycetes</taxon>
        <taxon>Diversisporales</taxon>
        <taxon>Gigasporaceae</taxon>
        <taxon>Cetraspora</taxon>
    </lineage>
</organism>
<proteinExistence type="predicted"/>
<sequence>MEIPENQAYVPHTKCIIQVVFEQEGALKRTVEFIQQYYNSQICRTFFIPRKINNSLRYYSSNKWKMPIISSIILFVYPVLTTEFSSVTNETRVKPIQIQLLEKPIKVPIKKPSMLTISPTNNPINCKQFISKIFNKRKKKVLWRLPLEVRRQFNEKKSPNRFIIPFGFELNIDLNPSRNLVDNCIKKNLYYFEEGKYYESDKDFKKFQEHDEGKENNKNDKIDGFRYHK</sequence>
<dbReference type="AlphaFoldDB" id="A0A9N8WFQ3"/>
<evidence type="ECO:0000313" key="2">
    <source>
        <dbReference type="EMBL" id="CAG8488207.1"/>
    </source>
</evidence>
<evidence type="ECO:0000313" key="3">
    <source>
        <dbReference type="Proteomes" id="UP000789759"/>
    </source>
</evidence>